<dbReference type="InterPro" id="IPR050191">
    <property type="entry name" value="ATP-dep_DNA_ligase"/>
</dbReference>
<evidence type="ECO:0000313" key="6">
    <source>
        <dbReference type="EMBL" id="MDY0882330.1"/>
    </source>
</evidence>
<evidence type="ECO:0000256" key="1">
    <source>
        <dbReference type="ARBA" id="ARBA00007572"/>
    </source>
</evidence>
<dbReference type="Pfam" id="PF01068">
    <property type="entry name" value="DNA_ligase_A_M"/>
    <property type="match status" value="1"/>
</dbReference>
<organism evidence="6 7">
    <name type="scientific">Dongia soli</name>
    <dbReference type="NCBI Taxonomy" id="600628"/>
    <lineage>
        <taxon>Bacteria</taxon>
        <taxon>Pseudomonadati</taxon>
        <taxon>Pseudomonadota</taxon>
        <taxon>Alphaproteobacteria</taxon>
        <taxon>Rhodospirillales</taxon>
        <taxon>Dongiaceae</taxon>
        <taxon>Dongia</taxon>
    </lineage>
</organism>
<keyword evidence="7" id="KW-1185">Reference proteome</keyword>
<accession>A0ABU5E8H8</accession>
<dbReference type="SUPFAM" id="SSF50249">
    <property type="entry name" value="Nucleic acid-binding proteins"/>
    <property type="match status" value="1"/>
</dbReference>
<proteinExistence type="inferred from homology"/>
<dbReference type="Gene3D" id="3.30.470.30">
    <property type="entry name" value="DNA ligase/mRNA capping enzyme"/>
    <property type="match status" value="1"/>
</dbReference>
<evidence type="ECO:0000256" key="3">
    <source>
        <dbReference type="ARBA" id="ARBA00022598"/>
    </source>
</evidence>
<dbReference type="Gene3D" id="3.30.1490.70">
    <property type="match status" value="1"/>
</dbReference>
<dbReference type="Proteomes" id="UP001279642">
    <property type="component" value="Unassembled WGS sequence"/>
</dbReference>
<dbReference type="CDD" id="cd07906">
    <property type="entry name" value="Adenylation_DNA_ligase_LigD_LigC"/>
    <property type="match status" value="1"/>
</dbReference>
<dbReference type="InterPro" id="IPR012340">
    <property type="entry name" value="NA-bd_OB-fold"/>
</dbReference>
<dbReference type="Gene3D" id="2.40.50.140">
    <property type="entry name" value="Nucleic acid-binding proteins"/>
    <property type="match status" value="1"/>
</dbReference>
<comment type="similarity">
    <text evidence="1">Belongs to the ATP-dependent DNA ligase family.</text>
</comment>
<dbReference type="CDD" id="cd07971">
    <property type="entry name" value="OBF_DNA_ligase_LigD"/>
    <property type="match status" value="1"/>
</dbReference>
<dbReference type="GO" id="GO:0016874">
    <property type="term" value="F:ligase activity"/>
    <property type="evidence" value="ECO:0007669"/>
    <property type="project" value="UniProtKB-KW"/>
</dbReference>
<dbReference type="InterPro" id="IPR012309">
    <property type="entry name" value="DNA_ligase_ATP-dep_C"/>
</dbReference>
<dbReference type="InterPro" id="IPR012310">
    <property type="entry name" value="DNA_ligase_ATP-dep_cent"/>
</dbReference>
<sequence>MRWQKIKKPTARKSSAAIPPQLCTLVAKPPTGPGWVHEIKWDGYRMGADIDHGKARLFTRNGYDWSDRFPSLIKELALLPCERAYIDGELCALDEKGASDFGALQAAIGASRDEDLIFYVFDLLVFNGKDLKKLPLKERRSKLTTLINGKRRMEWPHIQLSEEVHGDAAVFFKHACKHKLEGIISKKADSRYVSGRTLSWVKVKCSPRQEFVIGGYIPSTTGRGVGSLLLGHYHGGFLIYDGRAGTGFTHKLSVQLEQLLKPLAVEKPILQKVPREHAKRAVWVKPEQVCEVQFTARTAEGYLRQASFKGLRQDIRPKDVTEAPIAPVTS</sequence>
<dbReference type="NCBIfam" id="TIGR02779">
    <property type="entry name" value="NHEJ_ligase_lig"/>
    <property type="match status" value="1"/>
</dbReference>
<feature type="domain" description="ATP-dependent DNA ligase family profile" evidence="5">
    <location>
        <begin position="109"/>
        <end position="245"/>
    </location>
</feature>
<dbReference type="PANTHER" id="PTHR45674:SF4">
    <property type="entry name" value="DNA LIGASE 1"/>
    <property type="match status" value="1"/>
</dbReference>
<dbReference type="PROSITE" id="PS50160">
    <property type="entry name" value="DNA_LIGASE_A3"/>
    <property type="match status" value="1"/>
</dbReference>
<evidence type="ECO:0000313" key="7">
    <source>
        <dbReference type="Proteomes" id="UP001279642"/>
    </source>
</evidence>
<name>A0ABU5E8H8_9PROT</name>
<protein>
    <recommendedName>
        <fullName evidence="2">DNA ligase (ATP)</fullName>
        <ecNumber evidence="2">6.5.1.1</ecNumber>
    </recommendedName>
</protein>
<dbReference type="InterPro" id="IPR014146">
    <property type="entry name" value="LigD_ligase_dom"/>
</dbReference>
<dbReference type="PANTHER" id="PTHR45674">
    <property type="entry name" value="DNA LIGASE 1/3 FAMILY MEMBER"/>
    <property type="match status" value="1"/>
</dbReference>
<dbReference type="RefSeq" id="WP_320507567.1">
    <property type="nucleotide sequence ID" value="NZ_JAXCLW010000001.1"/>
</dbReference>
<dbReference type="SUPFAM" id="SSF56091">
    <property type="entry name" value="DNA ligase/mRNA capping enzyme, catalytic domain"/>
    <property type="match status" value="1"/>
</dbReference>
<keyword evidence="3 6" id="KW-0436">Ligase</keyword>
<reference evidence="6 7" key="1">
    <citation type="journal article" date="2016" name="Antonie Van Leeuwenhoek">
        <title>Dongia soli sp. nov., isolated from soil from Dokdo, Korea.</title>
        <authorList>
            <person name="Kim D.U."/>
            <person name="Lee H."/>
            <person name="Kim H."/>
            <person name="Kim S.G."/>
            <person name="Ka J.O."/>
        </authorList>
    </citation>
    <scope>NUCLEOTIDE SEQUENCE [LARGE SCALE GENOMIC DNA]</scope>
    <source>
        <strain evidence="6 7">D78</strain>
    </source>
</reference>
<comment type="catalytic activity">
    <reaction evidence="4">
        <text>ATP + (deoxyribonucleotide)n-3'-hydroxyl + 5'-phospho-(deoxyribonucleotide)m = (deoxyribonucleotide)n+m + AMP + diphosphate.</text>
        <dbReference type="EC" id="6.5.1.1"/>
    </reaction>
</comment>
<evidence type="ECO:0000256" key="4">
    <source>
        <dbReference type="ARBA" id="ARBA00034003"/>
    </source>
</evidence>
<dbReference type="EC" id="6.5.1.1" evidence="2"/>
<evidence type="ECO:0000256" key="2">
    <source>
        <dbReference type="ARBA" id="ARBA00012727"/>
    </source>
</evidence>
<evidence type="ECO:0000259" key="5">
    <source>
        <dbReference type="PROSITE" id="PS50160"/>
    </source>
</evidence>
<comment type="caution">
    <text evidence="6">The sequence shown here is derived from an EMBL/GenBank/DDBJ whole genome shotgun (WGS) entry which is preliminary data.</text>
</comment>
<dbReference type="EMBL" id="JAXCLW010000001">
    <property type="protein sequence ID" value="MDY0882330.1"/>
    <property type="molecule type" value="Genomic_DNA"/>
</dbReference>
<gene>
    <name evidence="6" type="primary">ligD</name>
    <name evidence="6" type="ORF">SMD27_05720</name>
</gene>
<dbReference type="Pfam" id="PF04679">
    <property type="entry name" value="DNA_ligase_A_C"/>
    <property type="match status" value="1"/>
</dbReference>